<evidence type="ECO:0000313" key="5">
    <source>
        <dbReference type="EMBL" id="RAG81538.1"/>
    </source>
</evidence>
<dbReference type="InterPro" id="IPR043129">
    <property type="entry name" value="ATPase_NBD"/>
</dbReference>
<dbReference type="Pfam" id="PF16861">
    <property type="entry name" value="Carbam_trans_C"/>
    <property type="match status" value="1"/>
</dbReference>
<proteinExistence type="inferred from homology"/>
<feature type="region of interest" description="Disordered" evidence="2">
    <location>
        <begin position="1"/>
        <end position="121"/>
    </location>
</feature>
<comment type="caution">
    <text evidence="5">The sequence shown here is derived from an EMBL/GenBank/DDBJ whole genome shotgun (WGS) entry which is preliminary data.</text>
</comment>
<dbReference type="AlphaFoldDB" id="A0A2X0J2C0"/>
<evidence type="ECO:0008006" key="7">
    <source>
        <dbReference type="Google" id="ProtNLM"/>
    </source>
</evidence>
<dbReference type="InterPro" id="IPR031730">
    <property type="entry name" value="Carbam_trans_C"/>
</dbReference>
<dbReference type="Gene3D" id="3.30.420.40">
    <property type="match status" value="2"/>
</dbReference>
<evidence type="ECO:0000313" key="6">
    <source>
        <dbReference type="Proteomes" id="UP000248889"/>
    </source>
</evidence>
<feature type="domain" description="Carbamoyltransferase" evidence="3">
    <location>
        <begin position="138"/>
        <end position="201"/>
    </location>
</feature>
<evidence type="ECO:0000256" key="2">
    <source>
        <dbReference type="SAM" id="MobiDB-lite"/>
    </source>
</evidence>
<comment type="similarity">
    <text evidence="1">Belongs to the NodU/CmcH family.</text>
</comment>
<protein>
    <recommendedName>
        <fullName evidence="7">Carbamoyltransferase</fullName>
    </recommendedName>
</protein>
<dbReference type="Pfam" id="PF02543">
    <property type="entry name" value="Carbam_trans_N"/>
    <property type="match status" value="2"/>
</dbReference>
<dbReference type="Proteomes" id="UP000248889">
    <property type="component" value="Unassembled WGS sequence"/>
</dbReference>
<dbReference type="InterPro" id="IPR003696">
    <property type="entry name" value="Carbtransf_dom"/>
</dbReference>
<dbReference type="OrthoDB" id="9780777at2"/>
<dbReference type="Gene3D" id="3.90.870.20">
    <property type="entry name" value="Carbamoyltransferase, C-terminal domain"/>
    <property type="match status" value="1"/>
</dbReference>
<feature type="domain" description="Carbamoyltransferase" evidence="3">
    <location>
        <begin position="390"/>
        <end position="466"/>
    </location>
</feature>
<organism evidence="5 6">
    <name type="scientific">Streptacidiphilus pinicola</name>
    <dbReference type="NCBI Taxonomy" id="2219663"/>
    <lineage>
        <taxon>Bacteria</taxon>
        <taxon>Bacillati</taxon>
        <taxon>Actinomycetota</taxon>
        <taxon>Actinomycetes</taxon>
        <taxon>Kitasatosporales</taxon>
        <taxon>Streptomycetaceae</taxon>
        <taxon>Streptacidiphilus</taxon>
    </lineage>
</organism>
<feature type="domain" description="Carbamoyltransferase C-terminal" evidence="4">
    <location>
        <begin position="525"/>
        <end position="692"/>
    </location>
</feature>
<evidence type="ECO:0000259" key="3">
    <source>
        <dbReference type="Pfam" id="PF02543"/>
    </source>
</evidence>
<reference evidence="5 6" key="1">
    <citation type="submission" date="2018-06" db="EMBL/GenBank/DDBJ databases">
        <title>Streptacidiphilus pinicola sp. nov., isolated from pine grove soil.</title>
        <authorList>
            <person name="Roh S.G."/>
            <person name="Park S."/>
            <person name="Kim M.-K."/>
            <person name="Yun B.-R."/>
            <person name="Park J."/>
            <person name="Kim M.J."/>
            <person name="Kim Y.S."/>
            <person name="Kim S.B."/>
        </authorList>
    </citation>
    <scope>NUCLEOTIDE SEQUENCE [LARGE SCALE GENOMIC DNA]</scope>
    <source>
        <strain evidence="5 6">MMS16-CNU450</strain>
    </source>
</reference>
<name>A0A2X0J2C0_9ACTN</name>
<dbReference type="InterPro" id="IPR038152">
    <property type="entry name" value="Carbam_trans_C_sf"/>
</dbReference>
<gene>
    <name evidence="5" type="ORF">DN069_32300</name>
</gene>
<sequence>MRRTSGGRDRHQSRAGRARRLRGPQGRGNRHRELPVLPRRRPGDHPAHRHGHLLPQRADDARPRHPRRHRAAVRALHALPRRHRGAPAALARRGRHLPGGHSGPQPHPHLPGRAGHDPDLRLHARGRTFGELPAMTTVLGIHCGHEASCSVVRDGRLIAAVQQERVTRRKYDGQEFLSDRLPIAQVLHEAGVTMDDIDVIVSSFQAAGPSGVGLQRPLFARSFSAFDPFDPRHHVVSHHLAHAASAVYTSGLAQAAVLVSDSAGTTSRDGADFYLPFKDFYGSYYSDAPDGELLTEMRSVYAFRQGRFVLLDRAFSRAHNQPDVFVQSEASLYDNVARYLFRQEHSHGQMMALAGLPWQGAPRLVADDIVTAGAAPRLKNGWQLLEAAPDPADNADIAAAAQEAFTRLLTHHAQRAVELAGIPDLCCAGGVFLNLTANSAIAALPGVREVSVPSCPHDAGISVGAAFLGWAHSQPRNEMPLPSHRVGADFLGVTAEAITPERAAEAGFPTAVPPGEAEEAAAMAAALLAQGAIVARFAGRAEFGPRALGNRSLLSHPVACTDARAKLNRLKQRQGWRPVAPMVREQDLETYFRGPARSPFMNFNFDVRDEYRELLAEALHADGTARVQTVTAQDNPAIYDLLTRIAAHGLVPILINTSFNGPGQPIIDSATDALEYVRRPEVDFLLTEDALFATAVPAAQVTVRRPQTVAMAVLGSGPAAKYLLSHEHATQQVDQQLFLDLCGQQRVTADGASPQVRDCLRAGLLVEG</sequence>
<dbReference type="InterPro" id="IPR051338">
    <property type="entry name" value="NodU/CmcH_Carbamoyltrnsfr"/>
</dbReference>
<dbReference type="GO" id="GO:0003824">
    <property type="term" value="F:catalytic activity"/>
    <property type="evidence" value="ECO:0007669"/>
    <property type="project" value="InterPro"/>
</dbReference>
<dbReference type="PANTHER" id="PTHR34847">
    <property type="entry name" value="NODULATION PROTEIN U"/>
    <property type="match status" value="1"/>
</dbReference>
<evidence type="ECO:0000256" key="1">
    <source>
        <dbReference type="ARBA" id="ARBA00006129"/>
    </source>
</evidence>
<accession>A0A2X0J2C0</accession>
<feature type="compositionally biased region" description="Basic residues" evidence="2">
    <location>
        <begin position="13"/>
        <end position="22"/>
    </location>
</feature>
<keyword evidence="6" id="KW-1185">Reference proteome</keyword>
<dbReference type="SUPFAM" id="SSF53067">
    <property type="entry name" value="Actin-like ATPase domain"/>
    <property type="match status" value="1"/>
</dbReference>
<dbReference type="PANTHER" id="PTHR34847:SF1">
    <property type="entry name" value="NODULATION PROTEIN U"/>
    <property type="match status" value="1"/>
</dbReference>
<feature type="compositionally biased region" description="Basic and acidic residues" evidence="2">
    <location>
        <begin position="1"/>
        <end position="12"/>
    </location>
</feature>
<evidence type="ECO:0000259" key="4">
    <source>
        <dbReference type="Pfam" id="PF16861"/>
    </source>
</evidence>
<dbReference type="EMBL" id="QKYN01000154">
    <property type="protein sequence ID" value="RAG81538.1"/>
    <property type="molecule type" value="Genomic_DNA"/>
</dbReference>